<dbReference type="STRING" id="38302.SAMN04488535_0933"/>
<dbReference type="AlphaFoldDB" id="A0A1G9NAH8"/>
<proteinExistence type="predicted"/>
<evidence type="ECO:0000256" key="1">
    <source>
        <dbReference type="SAM" id="Phobius"/>
    </source>
</evidence>
<feature type="transmembrane region" description="Helical" evidence="1">
    <location>
        <begin position="31"/>
        <end position="49"/>
    </location>
</feature>
<accession>A0A1G9NAH8</accession>
<gene>
    <name evidence="2" type="ORF">SAMN04488535_0933</name>
</gene>
<feature type="transmembrane region" description="Helical" evidence="1">
    <location>
        <begin position="7"/>
        <end position="25"/>
    </location>
</feature>
<evidence type="ECO:0000313" key="2">
    <source>
        <dbReference type="EMBL" id="SDL83383.1"/>
    </source>
</evidence>
<keyword evidence="3" id="KW-1185">Reference proteome</keyword>
<reference evidence="3" key="1">
    <citation type="submission" date="2016-10" db="EMBL/GenBank/DDBJ databases">
        <authorList>
            <person name="Varghese N."/>
            <person name="Submissions S."/>
        </authorList>
    </citation>
    <scope>NUCLEOTIDE SEQUENCE [LARGE SCALE GENOMIC DNA]</scope>
    <source>
        <strain evidence="3">DSM 20632</strain>
    </source>
</reference>
<dbReference type="EMBL" id="LT629700">
    <property type="protein sequence ID" value="SDL83383.1"/>
    <property type="molecule type" value="Genomic_DNA"/>
</dbReference>
<keyword evidence="1" id="KW-0812">Transmembrane</keyword>
<name>A0A1G9NAH8_9CORY</name>
<sequence>MVAMDRDLLIRVALCCVLVAAVMVATQTGRYINVVAPLAVIGVAVVMFWPRRRGASAPDPAERDDASGRG</sequence>
<evidence type="ECO:0000313" key="3">
    <source>
        <dbReference type="Proteomes" id="UP000199350"/>
    </source>
</evidence>
<organism evidence="2 3">
    <name type="scientific">Corynebacterium mycetoides</name>
    <dbReference type="NCBI Taxonomy" id="38302"/>
    <lineage>
        <taxon>Bacteria</taxon>
        <taxon>Bacillati</taxon>
        <taxon>Actinomycetota</taxon>
        <taxon>Actinomycetes</taxon>
        <taxon>Mycobacteriales</taxon>
        <taxon>Corynebacteriaceae</taxon>
        <taxon>Corynebacterium</taxon>
    </lineage>
</organism>
<protein>
    <submittedName>
        <fullName evidence="2">Uncharacterized protein</fullName>
    </submittedName>
</protein>
<keyword evidence="1" id="KW-1133">Transmembrane helix</keyword>
<keyword evidence="1" id="KW-0472">Membrane</keyword>
<dbReference type="Proteomes" id="UP000199350">
    <property type="component" value="Chromosome I"/>
</dbReference>